<sequence length="216" mass="24552">MHAQNSINDHKEQSKCSNQTIGELLLRALCLSTATRWKLRRSPFFFWTGYRSRCRVLKHMQTCGRALRVAINSPSKLYRFVPRRLHITSVPNLSLASYLTGSDPQTLGPTQEHAIVLYLSMALPLPMYRTPAHAALSVRLSNCQASAPLRAAILIGSRSCPCYLRQSPRTSWLLLSYCSEVSVGRKLNWVNRRECCFDDHAVHLVVRIKDHLPHSL</sequence>
<protein>
    <submittedName>
        <fullName evidence="1">Uncharacterized protein</fullName>
    </submittedName>
</protein>
<proteinExistence type="predicted"/>
<dbReference type="EMBL" id="BPQB01000005">
    <property type="protein sequence ID" value="GJE86968.1"/>
    <property type="molecule type" value="Genomic_DNA"/>
</dbReference>
<evidence type="ECO:0000313" key="2">
    <source>
        <dbReference type="Proteomes" id="UP000703269"/>
    </source>
</evidence>
<dbReference type="AlphaFoldDB" id="A0A9P3LAG5"/>
<organism evidence="1 2">
    <name type="scientific">Phanerochaete sordida</name>
    <dbReference type="NCBI Taxonomy" id="48140"/>
    <lineage>
        <taxon>Eukaryota</taxon>
        <taxon>Fungi</taxon>
        <taxon>Dikarya</taxon>
        <taxon>Basidiomycota</taxon>
        <taxon>Agaricomycotina</taxon>
        <taxon>Agaricomycetes</taxon>
        <taxon>Polyporales</taxon>
        <taxon>Phanerochaetaceae</taxon>
        <taxon>Phanerochaete</taxon>
    </lineage>
</organism>
<comment type="caution">
    <text evidence="1">The sequence shown here is derived from an EMBL/GenBank/DDBJ whole genome shotgun (WGS) entry which is preliminary data.</text>
</comment>
<gene>
    <name evidence="1" type="ORF">PsYK624_030510</name>
</gene>
<name>A0A9P3LAG5_9APHY</name>
<accession>A0A9P3LAG5</accession>
<dbReference type="Proteomes" id="UP000703269">
    <property type="component" value="Unassembled WGS sequence"/>
</dbReference>
<reference evidence="1 2" key="1">
    <citation type="submission" date="2021-08" db="EMBL/GenBank/DDBJ databases">
        <title>Draft Genome Sequence of Phanerochaete sordida strain YK-624.</title>
        <authorList>
            <person name="Mori T."/>
            <person name="Dohra H."/>
            <person name="Suzuki T."/>
            <person name="Kawagishi H."/>
            <person name="Hirai H."/>
        </authorList>
    </citation>
    <scope>NUCLEOTIDE SEQUENCE [LARGE SCALE GENOMIC DNA]</scope>
    <source>
        <strain evidence="1 2">YK-624</strain>
    </source>
</reference>
<evidence type="ECO:0000313" key="1">
    <source>
        <dbReference type="EMBL" id="GJE86968.1"/>
    </source>
</evidence>
<keyword evidence="2" id="KW-1185">Reference proteome</keyword>